<dbReference type="RefSeq" id="WP_252819143.1">
    <property type="nucleotide sequence ID" value="NZ_JAMXQS010000005.1"/>
</dbReference>
<dbReference type="CDD" id="cd00093">
    <property type="entry name" value="HTH_XRE"/>
    <property type="match status" value="1"/>
</dbReference>
<dbReference type="Proteomes" id="UP001205906">
    <property type="component" value="Unassembled WGS sequence"/>
</dbReference>
<dbReference type="InterPro" id="IPR014710">
    <property type="entry name" value="RmlC-like_jellyroll"/>
</dbReference>
<keyword evidence="1" id="KW-0238">DNA-binding</keyword>
<evidence type="ECO:0000256" key="1">
    <source>
        <dbReference type="ARBA" id="ARBA00023125"/>
    </source>
</evidence>
<dbReference type="Gene3D" id="1.10.260.40">
    <property type="entry name" value="lambda repressor-like DNA-binding domains"/>
    <property type="match status" value="1"/>
</dbReference>
<dbReference type="CDD" id="cd02209">
    <property type="entry name" value="cupin_XRE_C"/>
    <property type="match status" value="1"/>
</dbReference>
<evidence type="ECO:0000259" key="2">
    <source>
        <dbReference type="PROSITE" id="PS50943"/>
    </source>
</evidence>
<evidence type="ECO:0000313" key="3">
    <source>
        <dbReference type="EMBL" id="MCO6050495.1"/>
    </source>
</evidence>
<sequence length="241" mass="26605">MQNKQHEFWNSENCIAWRPLSDYLCSEAGSRDHCARKRKAISMEEVTYKSRRRAVEDIAELPHLGVRIRELRQARKMTLADLAAASGISIGTLSQVERDLVSPTVRTLFTLGDALGVSAAWLIDPSGEEGRSDPYVVSADKRQAFLRSEGLRKDLISPLASRKLKGFYLVIEAGTGSGPAPYVHKGEEIGLVMSGVLELVIEGRSRVLREGDCFSFPSGLPHSFLNVGTTQCVVFWVNADI</sequence>
<evidence type="ECO:0000313" key="4">
    <source>
        <dbReference type="Proteomes" id="UP001205906"/>
    </source>
</evidence>
<keyword evidence="4" id="KW-1185">Reference proteome</keyword>
<dbReference type="EMBL" id="JAMXQS010000005">
    <property type="protein sequence ID" value="MCO6050495.1"/>
    <property type="molecule type" value="Genomic_DNA"/>
</dbReference>
<name>A0ABT1C8I1_9HYPH</name>
<protein>
    <submittedName>
        <fullName evidence="3">Cupin domain-containing protein</fullName>
    </submittedName>
</protein>
<gene>
    <name evidence="3" type="ORF">NGM99_11960</name>
</gene>
<organism evidence="3 4">
    <name type="scientific">Mesorhizobium liriopis</name>
    <dbReference type="NCBI Taxonomy" id="2953882"/>
    <lineage>
        <taxon>Bacteria</taxon>
        <taxon>Pseudomonadati</taxon>
        <taxon>Pseudomonadota</taxon>
        <taxon>Alphaproteobacteria</taxon>
        <taxon>Hyphomicrobiales</taxon>
        <taxon>Phyllobacteriaceae</taxon>
        <taxon>Mesorhizobium</taxon>
    </lineage>
</organism>
<dbReference type="PANTHER" id="PTHR46797:SF2">
    <property type="entry name" value="TRANSCRIPTIONAL REGULATOR"/>
    <property type="match status" value="1"/>
</dbReference>
<dbReference type="Gene3D" id="2.60.120.10">
    <property type="entry name" value="Jelly Rolls"/>
    <property type="match status" value="1"/>
</dbReference>
<dbReference type="InterPro" id="IPR011051">
    <property type="entry name" value="RmlC_Cupin_sf"/>
</dbReference>
<dbReference type="SUPFAM" id="SSF51182">
    <property type="entry name" value="RmlC-like cupins"/>
    <property type="match status" value="1"/>
</dbReference>
<proteinExistence type="predicted"/>
<dbReference type="InterPro" id="IPR010982">
    <property type="entry name" value="Lambda_DNA-bd_dom_sf"/>
</dbReference>
<comment type="caution">
    <text evidence="3">The sequence shown here is derived from an EMBL/GenBank/DDBJ whole genome shotgun (WGS) entry which is preliminary data.</text>
</comment>
<dbReference type="InterPro" id="IPR050807">
    <property type="entry name" value="TransReg_Diox_bact_type"/>
</dbReference>
<reference evidence="3 4" key="1">
    <citation type="submission" date="2022-06" db="EMBL/GenBank/DDBJ databases">
        <title>Mesorhizobium sp. strain RP14 Genome sequencing and assembly.</title>
        <authorList>
            <person name="Kim I."/>
        </authorList>
    </citation>
    <scope>NUCLEOTIDE SEQUENCE [LARGE SCALE GENOMIC DNA]</scope>
    <source>
        <strain evidence="4">RP14(2022)</strain>
    </source>
</reference>
<feature type="domain" description="HTH cro/C1-type" evidence="2">
    <location>
        <begin position="68"/>
        <end position="122"/>
    </location>
</feature>
<dbReference type="PROSITE" id="PS50943">
    <property type="entry name" value="HTH_CROC1"/>
    <property type="match status" value="1"/>
</dbReference>
<accession>A0ABT1C8I1</accession>
<dbReference type="PANTHER" id="PTHR46797">
    <property type="entry name" value="HTH-TYPE TRANSCRIPTIONAL REGULATOR"/>
    <property type="match status" value="1"/>
</dbReference>
<dbReference type="SMART" id="SM00530">
    <property type="entry name" value="HTH_XRE"/>
    <property type="match status" value="1"/>
</dbReference>
<dbReference type="InterPro" id="IPR001387">
    <property type="entry name" value="Cro/C1-type_HTH"/>
</dbReference>
<dbReference type="Pfam" id="PF01381">
    <property type="entry name" value="HTH_3"/>
    <property type="match status" value="1"/>
</dbReference>
<dbReference type="InterPro" id="IPR013096">
    <property type="entry name" value="Cupin_2"/>
</dbReference>
<dbReference type="SUPFAM" id="SSF47413">
    <property type="entry name" value="lambda repressor-like DNA-binding domains"/>
    <property type="match status" value="1"/>
</dbReference>
<dbReference type="Pfam" id="PF07883">
    <property type="entry name" value="Cupin_2"/>
    <property type="match status" value="1"/>
</dbReference>